<dbReference type="EMBL" id="MHKB01000003">
    <property type="protein sequence ID" value="OGY79913.1"/>
    <property type="molecule type" value="Genomic_DNA"/>
</dbReference>
<name>A0A1G2ASR5_9BACT</name>
<evidence type="ECO:0000313" key="2">
    <source>
        <dbReference type="EMBL" id="OGY79913.1"/>
    </source>
</evidence>
<feature type="transmembrane region" description="Helical" evidence="1">
    <location>
        <begin position="12"/>
        <end position="33"/>
    </location>
</feature>
<keyword evidence="1" id="KW-0812">Transmembrane</keyword>
<evidence type="ECO:0000256" key="1">
    <source>
        <dbReference type="SAM" id="Phobius"/>
    </source>
</evidence>
<dbReference type="Proteomes" id="UP000177165">
    <property type="component" value="Unassembled WGS sequence"/>
</dbReference>
<dbReference type="AlphaFoldDB" id="A0A1G2ASR5"/>
<organism evidence="2 3">
    <name type="scientific">Candidatus Kerfeldbacteria bacterium RIFCSPHIGHO2_02_FULL_42_14</name>
    <dbReference type="NCBI Taxonomy" id="1798540"/>
    <lineage>
        <taxon>Bacteria</taxon>
        <taxon>Candidatus Kerfeldiibacteriota</taxon>
    </lineage>
</organism>
<accession>A0A1G2ASR5</accession>
<protein>
    <submittedName>
        <fullName evidence="2">Uncharacterized protein</fullName>
    </submittedName>
</protein>
<comment type="caution">
    <text evidence="2">The sequence shown here is derived from an EMBL/GenBank/DDBJ whole genome shotgun (WGS) entry which is preliminary data.</text>
</comment>
<sequence>MHWKKAYFWMSVWSLIAATLIGMAAILFFPALAENVQTQGLPCEKVITTLQNFQNAIIVILFALAITTGNFLLALRYAKQYAFA</sequence>
<gene>
    <name evidence="2" type="ORF">A3B74_01525</name>
</gene>
<keyword evidence="1" id="KW-0472">Membrane</keyword>
<proteinExistence type="predicted"/>
<keyword evidence="1" id="KW-1133">Transmembrane helix</keyword>
<feature type="transmembrane region" description="Helical" evidence="1">
    <location>
        <begin position="53"/>
        <end position="75"/>
    </location>
</feature>
<reference evidence="2 3" key="1">
    <citation type="journal article" date="2016" name="Nat. Commun.">
        <title>Thousands of microbial genomes shed light on interconnected biogeochemical processes in an aquifer system.</title>
        <authorList>
            <person name="Anantharaman K."/>
            <person name="Brown C.T."/>
            <person name="Hug L.A."/>
            <person name="Sharon I."/>
            <person name="Castelle C.J."/>
            <person name="Probst A.J."/>
            <person name="Thomas B.C."/>
            <person name="Singh A."/>
            <person name="Wilkins M.J."/>
            <person name="Karaoz U."/>
            <person name="Brodie E.L."/>
            <person name="Williams K.H."/>
            <person name="Hubbard S.S."/>
            <person name="Banfield J.F."/>
        </authorList>
    </citation>
    <scope>NUCLEOTIDE SEQUENCE [LARGE SCALE GENOMIC DNA]</scope>
</reference>
<evidence type="ECO:0000313" key="3">
    <source>
        <dbReference type="Proteomes" id="UP000177165"/>
    </source>
</evidence>